<feature type="domain" description="SAM" evidence="2">
    <location>
        <begin position="303"/>
        <end position="366"/>
    </location>
</feature>
<name>A0A7S0L0U1_9EUKA</name>
<proteinExistence type="predicted"/>
<keyword evidence="1" id="KW-0732">Signal</keyword>
<reference evidence="3" key="1">
    <citation type="submission" date="2021-01" db="EMBL/GenBank/DDBJ databases">
        <authorList>
            <person name="Corre E."/>
            <person name="Pelletier E."/>
            <person name="Niang G."/>
            <person name="Scheremetjew M."/>
            <person name="Finn R."/>
            <person name="Kale V."/>
            <person name="Holt S."/>
            <person name="Cochrane G."/>
            <person name="Meng A."/>
            <person name="Brown T."/>
            <person name="Cohen L."/>
        </authorList>
    </citation>
    <scope>NUCLEOTIDE SEQUENCE</scope>
    <source>
        <strain evidence="3">PLY182g</strain>
    </source>
</reference>
<evidence type="ECO:0000256" key="1">
    <source>
        <dbReference type="SAM" id="SignalP"/>
    </source>
</evidence>
<dbReference type="EMBL" id="HBEY01001486">
    <property type="protein sequence ID" value="CAD8597456.1"/>
    <property type="molecule type" value="Transcribed_RNA"/>
</dbReference>
<organism evidence="3">
    <name type="scientific">Coccolithus braarudii</name>
    <dbReference type="NCBI Taxonomy" id="221442"/>
    <lineage>
        <taxon>Eukaryota</taxon>
        <taxon>Haptista</taxon>
        <taxon>Haptophyta</taxon>
        <taxon>Prymnesiophyceae</taxon>
        <taxon>Coccolithales</taxon>
        <taxon>Coccolithaceae</taxon>
        <taxon>Coccolithus</taxon>
    </lineage>
</organism>
<evidence type="ECO:0000313" key="3">
    <source>
        <dbReference type="EMBL" id="CAD8597456.1"/>
    </source>
</evidence>
<dbReference type="InterPro" id="IPR036706">
    <property type="entry name" value="VOMI_sf"/>
</dbReference>
<dbReference type="PANTHER" id="PTHR46829:SF1">
    <property type="entry name" value="STERILE ALPHA MOTIF DOMAIN-CONTAINING PROTEIN 15"/>
    <property type="match status" value="1"/>
</dbReference>
<dbReference type="PROSITE" id="PS50105">
    <property type="entry name" value="SAM_DOMAIN"/>
    <property type="match status" value="2"/>
</dbReference>
<dbReference type="SUPFAM" id="SSF47769">
    <property type="entry name" value="SAM/Pointed domain"/>
    <property type="match status" value="2"/>
</dbReference>
<gene>
    <name evidence="3" type="ORF">CPEL01642_LOCUS785</name>
</gene>
<dbReference type="PANTHER" id="PTHR46829">
    <property type="entry name" value="STERILE ALPHA MOTIF DOMAIN-CONTAINING PROTEIN 15"/>
    <property type="match status" value="1"/>
</dbReference>
<sequence>MVSVATRLRATALACCLVRASCAWTGLLGLSFESDTPVEAKSLHCPSGFISGIRIRYGRTNQEDRDLYDFKLKCQNRWTSWSGLFFKSEVEDKTWECPSKMYVTGMEVKRGRREWGDKDTYDFKLQCSGVWQNFIGMKFGGEQEHASSECPSGEGSSGLKVFRGFVDWGDKDLYEFDLNCKSISQNLASIRGLPDLKMLGLPRNTLLWNGEQLGTWLEALGLGQLAPSFMWHNVNGGTVFLLTEEHLRDLGFTLVGDRLYFIELLTQLYDDIVQWSASLGVQLATHPVPPLRQLGLSLQPTSWTVKDVCKVLKAVGLGEYMELFVEHRVQGDVLFNLTEENLKEMGIEKVGDRLLIADIVQTLYEQVTGWQQQQVSKPQLLQLSGA</sequence>
<dbReference type="InterPro" id="IPR013761">
    <property type="entry name" value="SAM/pointed_sf"/>
</dbReference>
<feature type="chain" id="PRO_5031084558" description="SAM domain-containing protein" evidence="1">
    <location>
        <begin position="23"/>
        <end position="386"/>
    </location>
</feature>
<dbReference type="Gene3D" id="1.10.150.50">
    <property type="entry name" value="Transcription Factor, Ets-1"/>
    <property type="match status" value="2"/>
</dbReference>
<evidence type="ECO:0000259" key="2">
    <source>
        <dbReference type="PROSITE" id="PS50105"/>
    </source>
</evidence>
<dbReference type="SUPFAM" id="SSF51092">
    <property type="entry name" value="Vitelline membrane outer protein-I (VMO-I)"/>
    <property type="match status" value="1"/>
</dbReference>
<dbReference type="Pfam" id="PF00536">
    <property type="entry name" value="SAM_1"/>
    <property type="match status" value="2"/>
</dbReference>
<protein>
    <recommendedName>
        <fullName evidence="2">SAM domain-containing protein</fullName>
    </recommendedName>
</protein>
<accession>A0A7S0L0U1</accession>
<dbReference type="SMART" id="SM00454">
    <property type="entry name" value="SAM"/>
    <property type="match status" value="2"/>
</dbReference>
<dbReference type="AlphaFoldDB" id="A0A7S0L0U1"/>
<feature type="signal peptide" evidence="1">
    <location>
        <begin position="1"/>
        <end position="22"/>
    </location>
</feature>
<dbReference type="CDD" id="cd09487">
    <property type="entry name" value="SAM_superfamily"/>
    <property type="match status" value="1"/>
</dbReference>
<feature type="domain" description="SAM" evidence="2">
    <location>
        <begin position="208"/>
        <end position="271"/>
    </location>
</feature>
<dbReference type="InterPro" id="IPR001660">
    <property type="entry name" value="SAM"/>
</dbReference>